<feature type="binding site" evidence="15">
    <location>
        <position position="173"/>
    </location>
    <ligand>
        <name>NAD(+)</name>
        <dbReference type="ChEBI" id="CHEBI:57540"/>
    </ligand>
</feature>
<evidence type="ECO:0000256" key="8">
    <source>
        <dbReference type="ARBA" id="ARBA00022833"/>
    </source>
</evidence>
<feature type="domain" description="BRCT" evidence="17">
    <location>
        <begin position="598"/>
        <end position="672"/>
    </location>
</feature>
<dbReference type="InterPro" id="IPR012340">
    <property type="entry name" value="NA-bd_OB-fold"/>
</dbReference>
<comment type="catalytic activity">
    <reaction evidence="13 15 16">
        <text>NAD(+) + (deoxyribonucleotide)n-3'-hydroxyl + 5'-phospho-(deoxyribonucleotide)m = (deoxyribonucleotide)n+m + AMP + beta-nicotinamide D-nucleotide.</text>
        <dbReference type="EC" id="6.5.1.2"/>
    </reaction>
</comment>
<dbReference type="Gene3D" id="1.10.287.610">
    <property type="entry name" value="Helix hairpin bin"/>
    <property type="match status" value="1"/>
</dbReference>
<dbReference type="InterPro" id="IPR018239">
    <property type="entry name" value="DNA_ligase_AS"/>
</dbReference>
<evidence type="ECO:0000313" key="19">
    <source>
        <dbReference type="Proteomes" id="UP000192660"/>
    </source>
</evidence>
<keyword evidence="5 15" id="KW-0235">DNA replication</keyword>
<keyword evidence="11 15" id="KW-0234">DNA repair</keyword>
<dbReference type="EC" id="6.5.1.2" evidence="2 15"/>
<comment type="function">
    <text evidence="1 15">DNA ligase that catalyzes the formation of phosphodiester linkages between 5'-phosphoryl and 3'-hydroxyl groups in double-stranded DNA using NAD as a coenzyme and as the energy source for the reaction. It is essential for DNA replication and repair of damaged DNA.</text>
</comment>
<dbReference type="SMART" id="SM00292">
    <property type="entry name" value="BRCT"/>
    <property type="match status" value="1"/>
</dbReference>
<evidence type="ECO:0000256" key="12">
    <source>
        <dbReference type="ARBA" id="ARBA00023211"/>
    </source>
</evidence>
<evidence type="ECO:0000256" key="11">
    <source>
        <dbReference type="ARBA" id="ARBA00023204"/>
    </source>
</evidence>
<feature type="binding site" evidence="15">
    <location>
        <position position="294"/>
    </location>
    <ligand>
        <name>NAD(+)</name>
        <dbReference type="ChEBI" id="CHEBI:57540"/>
    </ligand>
</feature>
<reference evidence="19" key="1">
    <citation type="submission" date="2017-04" db="EMBL/GenBank/DDBJ databases">
        <authorList>
            <person name="Varghese N."/>
            <person name="Submissions S."/>
        </authorList>
    </citation>
    <scope>NUCLEOTIDE SEQUENCE [LARGE SCALE GENOMIC DNA]</scope>
    <source>
        <strain evidence="19">DSM 9293</strain>
    </source>
</reference>
<dbReference type="NCBIfam" id="NF005932">
    <property type="entry name" value="PRK07956.1"/>
    <property type="match status" value="1"/>
</dbReference>
<dbReference type="InterPro" id="IPR013840">
    <property type="entry name" value="DNAligase_N"/>
</dbReference>
<dbReference type="GO" id="GO:0003677">
    <property type="term" value="F:DNA binding"/>
    <property type="evidence" value="ECO:0007669"/>
    <property type="project" value="InterPro"/>
</dbReference>
<dbReference type="InterPro" id="IPR041663">
    <property type="entry name" value="DisA/LigA_HHH"/>
</dbReference>
<evidence type="ECO:0000256" key="16">
    <source>
        <dbReference type="RuleBase" id="RU000618"/>
    </source>
</evidence>
<comment type="caution">
    <text evidence="15">Lacks conserved residue(s) required for the propagation of feature annotation.</text>
</comment>
<dbReference type="InterPro" id="IPR004149">
    <property type="entry name" value="Znf_DNAligase_C4"/>
</dbReference>
<name>A0A1W1WGU8_SULTA</name>
<dbReference type="Gene3D" id="6.20.10.30">
    <property type="match status" value="1"/>
</dbReference>
<dbReference type="FunFam" id="2.40.50.140:FF:000012">
    <property type="entry name" value="DNA ligase"/>
    <property type="match status" value="1"/>
</dbReference>
<feature type="binding site" evidence="15">
    <location>
        <position position="116"/>
    </location>
    <ligand>
        <name>NAD(+)</name>
        <dbReference type="ChEBI" id="CHEBI:57540"/>
    </ligand>
</feature>
<evidence type="ECO:0000256" key="10">
    <source>
        <dbReference type="ARBA" id="ARBA00023027"/>
    </source>
</evidence>
<dbReference type="SUPFAM" id="SSF52113">
    <property type="entry name" value="BRCT domain"/>
    <property type="match status" value="1"/>
</dbReference>
<dbReference type="GO" id="GO:0005829">
    <property type="term" value="C:cytosol"/>
    <property type="evidence" value="ECO:0007669"/>
    <property type="project" value="TreeGrafter"/>
</dbReference>
<sequence>MTSNEEAIAARIKELRESIAYHNHRYYDLDQPEITDAEYDALVQELMRLEEQYPQFKSTESVINQVGGQVNPAMGVVSFSPPVLSLNNVHNADELHEFYNRVGQMLAEDTPKFTCELKIDGLSVVIRYHEGQLVQAATRGDGLSGEDVTQNVRMIRSIPQILHQPVSFEIRGEVYMPRSAFMALNAKREEEGQSVFANPRNAAAGSLRQLDPAVTASRELSAFFYQIRQWTQDSQFSSQITTQHQALEFLRTVGLPVEPHFAYCESFDEIMDYVQKWDSKRQTLDYDTDGLVIKLDDLSKQAILGETQKAPRWAVAYKFPPEEVLTEVLAIEISVGRTGVLTPTAILKPVHVAGTTVSRASLHNEDIIRERDVRVGDFVFIRKAGEIIPEVVRVEKTLRPPHTVPFEFPKTCPACGSDVVRLPGEAAYRCTGGMACPAQLREALIHFASRDAMDIEGMGEKTVDLLLNAGLIKRVDDIYRLKEEDLLKLPRFGKLSAKKLAQSIEQSKSRSLSRLIFALGMRYVGQRVASLLASHFGTMERLEAATYEDLLAIPDVGERIADSVVTFLSQPLNKEVIANLKSLGLKMIDDTISGDQDGSQKVLSGQSIVVTGSFVQMPRKNLEAWIAQLGGKVASSVSSRTAMVIAGDKPGSKLEKAKELQVPILSEQEFYERMANLGIRYSQ</sequence>
<dbReference type="Gene3D" id="1.10.150.20">
    <property type="entry name" value="5' to 3' exonuclease, C-terminal subdomain"/>
    <property type="match status" value="2"/>
</dbReference>
<comment type="similarity">
    <text evidence="14 15">Belongs to the NAD-dependent DNA ligase family. LigA subfamily.</text>
</comment>
<dbReference type="Pfam" id="PF01653">
    <property type="entry name" value="DNA_ligase_aden"/>
    <property type="match status" value="1"/>
</dbReference>
<dbReference type="GO" id="GO:0006260">
    <property type="term" value="P:DNA replication"/>
    <property type="evidence" value="ECO:0007669"/>
    <property type="project" value="UniProtKB-KW"/>
</dbReference>
<dbReference type="InterPro" id="IPR010994">
    <property type="entry name" value="RuvA_2-like"/>
</dbReference>
<evidence type="ECO:0000313" key="18">
    <source>
        <dbReference type="EMBL" id="SMC05518.1"/>
    </source>
</evidence>
<dbReference type="Gene3D" id="3.40.50.10190">
    <property type="entry name" value="BRCT domain"/>
    <property type="match status" value="1"/>
</dbReference>
<dbReference type="CDD" id="cd00114">
    <property type="entry name" value="LIGANc"/>
    <property type="match status" value="1"/>
</dbReference>
<evidence type="ECO:0000256" key="6">
    <source>
        <dbReference type="ARBA" id="ARBA00022723"/>
    </source>
</evidence>
<dbReference type="Pfam" id="PF00533">
    <property type="entry name" value="BRCT"/>
    <property type="match status" value="1"/>
</dbReference>
<evidence type="ECO:0000256" key="15">
    <source>
        <dbReference type="HAMAP-Rule" id="MF_01588"/>
    </source>
</evidence>
<dbReference type="Gene3D" id="3.30.470.30">
    <property type="entry name" value="DNA ligase/mRNA capping enzyme"/>
    <property type="match status" value="1"/>
</dbReference>
<keyword evidence="7 15" id="KW-0227">DNA damage</keyword>
<evidence type="ECO:0000259" key="17">
    <source>
        <dbReference type="PROSITE" id="PS50172"/>
    </source>
</evidence>
<comment type="cofactor">
    <cofactor evidence="15">
        <name>Mg(2+)</name>
        <dbReference type="ChEBI" id="CHEBI:18420"/>
    </cofactor>
    <cofactor evidence="15">
        <name>Mn(2+)</name>
        <dbReference type="ChEBI" id="CHEBI:29035"/>
    </cofactor>
</comment>
<dbReference type="Proteomes" id="UP000192660">
    <property type="component" value="Unassembled WGS sequence"/>
</dbReference>
<feature type="binding site" evidence="15">
    <location>
        <begin position="85"/>
        <end position="86"/>
    </location>
    <ligand>
        <name>NAD(+)</name>
        <dbReference type="ChEBI" id="CHEBI:57540"/>
    </ligand>
</feature>
<proteinExistence type="inferred from homology"/>
<keyword evidence="12 15" id="KW-0464">Manganese</keyword>
<dbReference type="InterPro" id="IPR003583">
    <property type="entry name" value="Hlx-hairpin-Hlx_DNA-bd_motif"/>
</dbReference>
<dbReference type="InterPro" id="IPR001357">
    <property type="entry name" value="BRCT_dom"/>
</dbReference>
<dbReference type="FunFam" id="3.30.470.30:FF:000001">
    <property type="entry name" value="DNA ligase"/>
    <property type="match status" value="1"/>
</dbReference>
<feature type="binding site" evidence="15">
    <location>
        <position position="318"/>
    </location>
    <ligand>
        <name>NAD(+)</name>
        <dbReference type="ChEBI" id="CHEBI:57540"/>
    </ligand>
</feature>
<dbReference type="PANTHER" id="PTHR23389:SF9">
    <property type="entry name" value="DNA LIGASE"/>
    <property type="match status" value="1"/>
</dbReference>
<dbReference type="CDD" id="cd17748">
    <property type="entry name" value="BRCT_DNA_ligase_like"/>
    <property type="match status" value="1"/>
</dbReference>
<dbReference type="FunFam" id="1.10.150.20:FF:000007">
    <property type="entry name" value="DNA ligase"/>
    <property type="match status" value="1"/>
</dbReference>
<dbReference type="STRING" id="28034.BFX07_08790"/>
<accession>A0A1W1WGU8</accession>
<evidence type="ECO:0000256" key="3">
    <source>
        <dbReference type="ARBA" id="ARBA00013308"/>
    </source>
</evidence>
<keyword evidence="9 15" id="KW-0460">Magnesium</keyword>
<dbReference type="SUPFAM" id="SSF56091">
    <property type="entry name" value="DNA ligase/mRNA capping enzyme, catalytic domain"/>
    <property type="match status" value="1"/>
</dbReference>
<keyword evidence="6 15" id="KW-0479">Metal-binding</keyword>
<evidence type="ECO:0000256" key="5">
    <source>
        <dbReference type="ARBA" id="ARBA00022705"/>
    </source>
</evidence>
<dbReference type="RefSeq" id="WP_020373912.1">
    <property type="nucleotide sequence ID" value="NZ_FWWY01000001.1"/>
</dbReference>
<dbReference type="PROSITE" id="PS01055">
    <property type="entry name" value="DNA_LIGASE_N1"/>
    <property type="match status" value="1"/>
</dbReference>
<dbReference type="GO" id="GO:0003911">
    <property type="term" value="F:DNA ligase (NAD+) activity"/>
    <property type="evidence" value="ECO:0007669"/>
    <property type="project" value="UniProtKB-UniRule"/>
</dbReference>
<dbReference type="PROSITE" id="PS01056">
    <property type="entry name" value="DNA_LIGASE_N2"/>
    <property type="match status" value="1"/>
</dbReference>
<dbReference type="SUPFAM" id="SSF47781">
    <property type="entry name" value="RuvA domain 2-like"/>
    <property type="match status" value="1"/>
</dbReference>
<organism evidence="18 19">
    <name type="scientific">Sulfobacillus thermosulfidooxidans (strain DSM 9293 / VKM B-1269 / AT-1)</name>
    <dbReference type="NCBI Taxonomy" id="929705"/>
    <lineage>
        <taxon>Bacteria</taxon>
        <taxon>Bacillati</taxon>
        <taxon>Bacillota</taxon>
        <taxon>Clostridia</taxon>
        <taxon>Eubacteriales</taxon>
        <taxon>Clostridiales Family XVII. Incertae Sedis</taxon>
        <taxon>Sulfobacillus</taxon>
    </lineage>
</organism>
<feature type="binding site" evidence="15">
    <location>
        <position position="436"/>
    </location>
    <ligand>
        <name>Zn(2+)</name>
        <dbReference type="ChEBI" id="CHEBI:29105"/>
    </ligand>
</feature>
<dbReference type="Pfam" id="PF22745">
    <property type="entry name" value="Nlig-Ia"/>
    <property type="match status" value="1"/>
</dbReference>
<feature type="binding site" evidence="15">
    <location>
        <position position="139"/>
    </location>
    <ligand>
        <name>NAD(+)</name>
        <dbReference type="ChEBI" id="CHEBI:57540"/>
    </ligand>
</feature>
<keyword evidence="8 15" id="KW-0862">Zinc</keyword>
<evidence type="ECO:0000256" key="7">
    <source>
        <dbReference type="ARBA" id="ARBA00022763"/>
    </source>
</evidence>
<dbReference type="NCBIfam" id="TIGR00575">
    <property type="entry name" value="dnlj"/>
    <property type="match status" value="1"/>
</dbReference>
<evidence type="ECO:0000256" key="2">
    <source>
        <dbReference type="ARBA" id="ARBA00012722"/>
    </source>
</evidence>
<gene>
    <name evidence="15" type="primary">ligA</name>
    <name evidence="18" type="ORF">SAMN00768000_2288</name>
</gene>
<evidence type="ECO:0000256" key="1">
    <source>
        <dbReference type="ARBA" id="ARBA00004067"/>
    </source>
</evidence>
<protein>
    <recommendedName>
        <fullName evidence="3 15">DNA ligase</fullName>
        <ecNumber evidence="2 15">6.5.1.2</ecNumber>
    </recommendedName>
    <alternativeName>
        <fullName evidence="15">Polydeoxyribonucleotide synthase [NAD(+)]</fullName>
    </alternativeName>
</protein>
<dbReference type="InterPro" id="IPR001679">
    <property type="entry name" value="DNA_ligase"/>
</dbReference>
<dbReference type="EMBL" id="FWWY01000001">
    <property type="protein sequence ID" value="SMC05518.1"/>
    <property type="molecule type" value="Genomic_DNA"/>
</dbReference>
<evidence type="ECO:0000256" key="4">
    <source>
        <dbReference type="ARBA" id="ARBA00022598"/>
    </source>
</evidence>
<dbReference type="HAMAP" id="MF_01588">
    <property type="entry name" value="DNA_ligase_A"/>
    <property type="match status" value="1"/>
</dbReference>
<dbReference type="PIRSF" id="PIRSF001604">
    <property type="entry name" value="LigA"/>
    <property type="match status" value="1"/>
</dbReference>
<dbReference type="Pfam" id="PF03120">
    <property type="entry name" value="OB_DNA_ligase"/>
    <property type="match status" value="1"/>
</dbReference>
<dbReference type="Pfam" id="PF03119">
    <property type="entry name" value="DNA_ligase_ZBD"/>
    <property type="match status" value="1"/>
</dbReference>
<dbReference type="AlphaFoldDB" id="A0A1W1WGU8"/>
<feature type="active site" description="N6-AMP-lysine intermediate" evidence="15">
    <location>
        <position position="118"/>
    </location>
</feature>
<dbReference type="Gene3D" id="2.40.50.140">
    <property type="entry name" value="Nucleic acid-binding proteins"/>
    <property type="match status" value="1"/>
</dbReference>
<evidence type="ECO:0000256" key="9">
    <source>
        <dbReference type="ARBA" id="ARBA00022842"/>
    </source>
</evidence>
<dbReference type="Pfam" id="PF12826">
    <property type="entry name" value="HHH_2"/>
    <property type="match status" value="1"/>
</dbReference>
<evidence type="ECO:0000256" key="13">
    <source>
        <dbReference type="ARBA" id="ARBA00034005"/>
    </source>
</evidence>
<dbReference type="OrthoDB" id="9759736at2"/>
<dbReference type="SMART" id="SM00278">
    <property type="entry name" value="HhH1"/>
    <property type="match status" value="3"/>
</dbReference>
<keyword evidence="19" id="KW-1185">Reference proteome</keyword>
<keyword evidence="10 15" id="KW-0520">NAD</keyword>
<feature type="binding site" evidence="15">
    <location>
        <begin position="36"/>
        <end position="40"/>
    </location>
    <ligand>
        <name>NAD(+)</name>
        <dbReference type="ChEBI" id="CHEBI:57540"/>
    </ligand>
</feature>
<dbReference type="InterPro" id="IPR004150">
    <property type="entry name" value="NAD_DNA_ligase_OB"/>
</dbReference>
<feature type="binding site" evidence="15">
    <location>
        <position position="412"/>
    </location>
    <ligand>
        <name>Zn(2+)</name>
        <dbReference type="ChEBI" id="CHEBI:29105"/>
    </ligand>
</feature>
<dbReference type="GO" id="GO:0006281">
    <property type="term" value="P:DNA repair"/>
    <property type="evidence" value="ECO:0007669"/>
    <property type="project" value="UniProtKB-KW"/>
</dbReference>
<dbReference type="Pfam" id="PF14520">
    <property type="entry name" value="HHH_5"/>
    <property type="match status" value="1"/>
</dbReference>
<dbReference type="InterPro" id="IPR013839">
    <property type="entry name" value="DNAligase_adenylation"/>
</dbReference>
<dbReference type="InterPro" id="IPR033136">
    <property type="entry name" value="DNA_ligase_CS"/>
</dbReference>
<evidence type="ECO:0000256" key="14">
    <source>
        <dbReference type="ARBA" id="ARBA00060881"/>
    </source>
</evidence>
<dbReference type="GO" id="GO:0046872">
    <property type="term" value="F:metal ion binding"/>
    <property type="evidence" value="ECO:0007669"/>
    <property type="project" value="UniProtKB-KW"/>
</dbReference>
<dbReference type="PANTHER" id="PTHR23389">
    <property type="entry name" value="CHROMOSOME TRANSMISSION FIDELITY FACTOR 18"/>
    <property type="match status" value="1"/>
</dbReference>
<dbReference type="FunFam" id="1.10.150.20:FF:000006">
    <property type="entry name" value="DNA ligase"/>
    <property type="match status" value="1"/>
</dbReference>
<dbReference type="SMART" id="SM00532">
    <property type="entry name" value="LIGANc"/>
    <property type="match status" value="1"/>
</dbReference>
<keyword evidence="4 15" id="KW-0436">Ligase</keyword>
<feature type="binding site" evidence="15">
    <location>
        <position position="415"/>
    </location>
    <ligand>
        <name>Zn(2+)</name>
        <dbReference type="ChEBI" id="CHEBI:29105"/>
    </ligand>
</feature>
<dbReference type="InterPro" id="IPR036420">
    <property type="entry name" value="BRCT_dom_sf"/>
</dbReference>
<dbReference type="SUPFAM" id="SSF50249">
    <property type="entry name" value="Nucleic acid-binding proteins"/>
    <property type="match status" value="1"/>
</dbReference>
<dbReference type="PROSITE" id="PS50172">
    <property type="entry name" value="BRCT"/>
    <property type="match status" value="1"/>
</dbReference>